<protein>
    <submittedName>
        <fullName evidence="1">Uncharacterized protein</fullName>
    </submittedName>
</protein>
<dbReference type="AlphaFoldDB" id="A0A6L6QCZ2"/>
<reference evidence="1 2" key="1">
    <citation type="submission" date="2019-11" db="EMBL/GenBank/DDBJ databases">
        <title>Type strains purchased from KCTC, JCM and DSMZ.</title>
        <authorList>
            <person name="Lu H."/>
        </authorList>
    </citation>
    <scope>NUCLEOTIDE SEQUENCE [LARGE SCALE GENOMIC DNA]</scope>
    <source>
        <strain evidence="1 2">JCM 31587</strain>
    </source>
</reference>
<name>A0A6L6QCZ2_9BURK</name>
<dbReference type="EMBL" id="WNKX01000002">
    <property type="protein sequence ID" value="MTW09596.1"/>
    <property type="molecule type" value="Genomic_DNA"/>
</dbReference>
<accession>A0A6L6QCZ2</accession>
<dbReference type="Proteomes" id="UP000472320">
    <property type="component" value="Unassembled WGS sequence"/>
</dbReference>
<evidence type="ECO:0000313" key="2">
    <source>
        <dbReference type="Proteomes" id="UP000472320"/>
    </source>
</evidence>
<comment type="caution">
    <text evidence="1">The sequence shown here is derived from an EMBL/GenBank/DDBJ whole genome shotgun (WGS) entry which is preliminary data.</text>
</comment>
<dbReference type="RefSeq" id="WP_155452576.1">
    <property type="nucleotide sequence ID" value="NZ_WNKX01000002.1"/>
</dbReference>
<gene>
    <name evidence="1" type="ORF">GM658_03195</name>
</gene>
<sequence length="144" mass="16695">MKFTFEKISDEDKERIIADANKGNGPAVEFAKYGDTYFYEDPGWAVDRWRTSYLIRAPLCTTSGTSQRFYYLFSEGEWYKLERRTMFSNQFVIRGQEQVRPNLLSHLKEQLTAAFAAYGDMGDGKGDHFGATFLPVFVLESKRR</sequence>
<evidence type="ECO:0000313" key="1">
    <source>
        <dbReference type="EMBL" id="MTW09596.1"/>
    </source>
</evidence>
<organism evidence="1 2">
    <name type="scientific">Massilia eburnea</name>
    <dbReference type="NCBI Taxonomy" id="1776165"/>
    <lineage>
        <taxon>Bacteria</taxon>
        <taxon>Pseudomonadati</taxon>
        <taxon>Pseudomonadota</taxon>
        <taxon>Betaproteobacteria</taxon>
        <taxon>Burkholderiales</taxon>
        <taxon>Oxalobacteraceae</taxon>
        <taxon>Telluria group</taxon>
        <taxon>Massilia</taxon>
    </lineage>
</organism>
<proteinExistence type="predicted"/>
<keyword evidence="2" id="KW-1185">Reference proteome</keyword>